<feature type="region of interest" description="Disordered" evidence="3">
    <location>
        <begin position="327"/>
        <end position="363"/>
    </location>
</feature>
<proteinExistence type="predicted"/>
<dbReference type="PROSITE" id="PS51257">
    <property type="entry name" value="PROKAR_LIPOPROTEIN"/>
    <property type="match status" value="1"/>
</dbReference>
<dbReference type="RefSeq" id="WP_175496836.1">
    <property type="nucleotide sequence ID" value="NZ_FOMZ01000009.1"/>
</dbReference>
<evidence type="ECO:0000256" key="4">
    <source>
        <dbReference type="SAM" id="SignalP"/>
    </source>
</evidence>
<feature type="compositionally biased region" description="Low complexity" evidence="3">
    <location>
        <begin position="33"/>
        <end position="61"/>
    </location>
</feature>
<dbReference type="GO" id="GO:0005576">
    <property type="term" value="C:extracellular region"/>
    <property type="evidence" value="ECO:0007669"/>
    <property type="project" value="UniProtKB-SubCell"/>
</dbReference>
<dbReference type="Pfam" id="PF01522">
    <property type="entry name" value="Polysacc_deac_1"/>
    <property type="match status" value="1"/>
</dbReference>
<keyword evidence="7" id="KW-1185">Reference proteome</keyword>
<comment type="subcellular location">
    <subcellularLocation>
        <location evidence="1">Secreted</location>
    </subcellularLocation>
</comment>
<evidence type="ECO:0000313" key="7">
    <source>
        <dbReference type="Proteomes" id="UP000198716"/>
    </source>
</evidence>
<reference evidence="7" key="1">
    <citation type="submission" date="2016-10" db="EMBL/GenBank/DDBJ databases">
        <authorList>
            <person name="Varghese N."/>
            <person name="Submissions S."/>
        </authorList>
    </citation>
    <scope>NUCLEOTIDE SEQUENCE [LARGE SCALE GENOMIC DNA]</scope>
    <source>
        <strain evidence="7">DSM 45004</strain>
    </source>
</reference>
<feature type="signal peptide" evidence="4">
    <location>
        <begin position="1"/>
        <end position="34"/>
    </location>
</feature>
<dbReference type="EMBL" id="FOMZ01000009">
    <property type="protein sequence ID" value="SFE18554.1"/>
    <property type="molecule type" value="Genomic_DNA"/>
</dbReference>
<keyword evidence="2 4" id="KW-0732">Signal</keyword>
<feature type="chain" id="PRO_5011692865" evidence="4">
    <location>
        <begin position="35"/>
        <end position="363"/>
    </location>
</feature>
<gene>
    <name evidence="6" type="ORF">SAMN04487819_1095</name>
</gene>
<protein>
    <submittedName>
        <fullName evidence="6">Polysaccharide deacetylase</fullName>
    </submittedName>
</protein>
<dbReference type="Proteomes" id="UP000198716">
    <property type="component" value="Unassembled WGS sequence"/>
</dbReference>
<feature type="region of interest" description="Disordered" evidence="3">
    <location>
        <begin position="33"/>
        <end position="71"/>
    </location>
</feature>
<dbReference type="Gene3D" id="3.20.20.370">
    <property type="entry name" value="Glycoside hydrolase/deacetylase"/>
    <property type="match status" value="1"/>
</dbReference>
<evidence type="ECO:0000256" key="3">
    <source>
        <dbReference type="SAM" id="MobiDB-lite"/>
    </source>
</evidence>
<evidence type="ECO:0000259" key="5">
    <source>
        <dbReference type="Pfam" id="PF01522"/>
    </source>
</evidence>
<dbReference type="InterPro" id="IPR002509">
    <property type="entry name" value="NODB_dom"/>
</dbReference>
<name>A0A1I1YG40_9ACTN</name>
<sequence>MGLSSRHLVSNRLRALLVSTVALGLLAASGCASGDSSQASSSTDGGTTASTPAASSSAAPSSKPPSPAEVGANELGRIPILMYHRITPEPKSVYDRTPEEFRAELRRLAEENYVPITAADYAAGRIDTPAGTHPVVLTFDDASTSQFRLDSSGEPAANTAVAIMREVAAQHPGFRATASFYITTPPFGGNDVARSLRWLHEHGFELGNHTLDHPTLSSESPSEVRHQIAGLRRRITEAVPDAEVSTIALPHGVHPDREELARSGESEGVRYEHDAVLLVGARPAPAPFTRRFDPLNVPRIRSQGGSGESAKFGSTVWLDKLAANPAARYTSDGDPDVISYPSDSSRKPAKRYAERAESYRPRE</sequence>
<dbReference type="InterPro" id="IPR051398">
    <property type="entry name" value="Polysacch_Deacetylase"/>
</dbReference>
<dbReference type="PANTHER" id="PTHR34216">
    <property type="match status" value="1"/>
</dbReference>
<dbReference type="SUPFAM" id="SSF88713">
    <property type="entry name" value="Glycoside hydrolase/deacetylase"/>
    <property type="match status" value="1"/>
</dbReference>
<dbReference type="AlphaFoldDB" id="A0A1I1YG40"/>
<evidence type="ECO:0000313" key="6">
    <source>
        <dbReference type="EMBL" id="SFE18554.1"/>
    </source>
</evidence>
<feature type="compositionally biased region" description="Basic and acidic residues" evidence="3">
    <location>
        <begin position="351"/>
        <end position="363"/>
    </location>
</feature>
<dbReference type="InterPro" id="IPR011330">
    <property type="entry name" value="Glyco_hydro/deAcase_b/a-brl"/>
</dbReference>
<evidence type="ECO:0000256" key="2">
    <source>
        <dbReference type="ARBA" id="ARBA00022729"/>
    </source>
</evidence>
<organism evidence="6 7">
    <name type="scientific">Actinopolyspora alba</name>
    <dbReference type="NCBI Taxonomy" id="673379"/>
    <lineage>
        <taxon>Bacteria</taxon>
        <taxon>Bacillati</taxon>
        <taxon>Actinomycetota</taxon>
        <taxon>Actinomycetes</taxon>
        <taxon>Actinopolysporales</taxon>
        <taxon>Actinopolysporaceae</taxon>
        <taxon>Actinopolyspora</taxon>
        <taxon>Actinopolyspora alba group</taxon>
    </lineage>
</organism>
<evidence type="ECO:0000256" key="1">
    <source>
        <dbReference type="ARBA" id="ARBA00004613"/>
    </source>
</evidence>
<dbReference type="GO" id="GO:0016810">
    <property type="term" value="F:hydrolase activity, acting on carbon-nitrogen (but not peptide) bonds"/>
    <property type="evidence" value="ECO:0007669"/>
    <property type="project" value="InterPro"/>
</dbReference>
<dbReference type="GO" id="GO:0005975">
    <property type="term" value="P:carbohydrate metabolic process"/>
    <property type="evidence" value="ECO:0007669"/>
    <property type="project" value="InterPro"/>
</dbReference>
<accession>A0A1I1YG40</accession>
<feature type="domain" description="NodB homology" evidence="5">
    <location>
        <begin position="131"/>
        <end position="257"/>
    </location>
</feature>
<dbReference type="PANTHER" id="PTHR34216:SF3">
    <property type="entry name" value="POLY-BETA-1,6-N-ACETYL-D-GLUCOSAMINE N-DEACETYLASE"/>
    <property type="match status" value="1"/>
</dbReference>